<dbReference type="Proteomes" id="UP001476282">
    <property type="component" value="Unassembled WGS sequence"/>
</dbReference>
<feature type="signal peptide" evidence="1">
    <location>
        <begin position="1"/>
        <end position="20"/>
    </location>
</feature>
<organism evidence="2 3">
    <name type="scientific">Haloferula sargassicola</name>
    <dbReference type="NCBI Taxonomy" id="490096"/>
    <lineage>
        <taxon>Bacteria</taxon>
        <taxon>Pseudomonadati</taxon>
        <taxon>Verrucomicrobiota</taxon>
        <taxon>Verrucomicrobiia</taxon>
        <taxon>Verrucomicrobiales</taxon>
        <taxon>Verrucomicrobiaceae</taxon>
        <taxon>Haloferula</taxon>
    </lineage>
</organism>
<name>A0ABP9USE3_9BACT</name>
<comment type="caution">
    <text evidence="2">The sequence shown here is derived from an EMBL/GenBank/DDBJ whole genome shotgun (WGS) entry which is preliminary data.</text>
</comment>
<evidence type="ECO:0000313" key="3">
    <source>
        <dbReference type="Proteomes" id="UP001476282"/>
    </source>
</evidence>
<dbReference type="EMBL" id="BAABRI010000026">
    <property type="protein sequence ID" value="GAA5484468.1"/>
    <property type="molecule type" value="Genomic_DNA"/>
</dbReference>
<protein>
    <recommendedName>
        <fullName evidence="4">DUF1795 domain-containing protein</fullName>
    </recommendedName>
</protein>
<keyword evidence="3" id="KW-1185">Reference proteome</keyword>
<reference evidence="2 3" key="1">
    <citation type="submission" date="2024-02" db="EMBL/GenBank/DDBJ databases">
        <title>Haloferula sargassicola NBRC 104335.</title>
        <authorList>
            <person name="Ichikawa N."/>
            <person name="Katano-Makiyama Y."/>
            <person name="Hidaka K."/>
        </authorList>
    </citation>
    <scope>NUCLEOTIDE SEQUENCE [LARGE SCALE GENOMIC DNA]</scope>
    <source>
        <strain evidence="2 3">NBRC 104335</strain>
    </source>
</reference>
<dbReference type="RefSeq" id="WP_353568567.1">
    <property type="nucleotide sequence ID" value="NZ_BAABRI010000026.1"/>
</dbReference>
<gene>
    <name evidence="2" type="ORF">Hsar01_03712</name>
</gene>
<evidence type="ECO:0000313" key="2">
    <source>
        <dbReference type="EMBL" id="GAA5484468.1"/>
    </source>
</evidence>
<sequence>MKTLALFAASLFLVALPAGAAEKTAFPKSDPMITLEFPEGWETTAEGDYLIANPKDDEDFFVELTPLEAAPDDGEAVLKEAKESISESFEDAEYGELRKARYTDLGVVLMDGTAKDEDGEVTLSVALFVDEKAGKVVMMLRVASPQSLEKHKDAWGKIVSSVAAAGKAGEADE</sequence>
<keyword evidence="1" id="KW-0732">Signal</keyword>
<feature type="chain" id="PRO_5046220996" description="DUF1795 domain-containing protein" evidence="1">
    <location>
        <begin position="21"/>
        <end position="173"/>
    </location>
</feature>
<accession>A0ABP9USE3</accession>
<evidence type="ECO:0000256" key="1">
    <source>
        <dbReference type="SAM" id="SignalP"/>
    </source>
</evidence>
<evidence type="ECO:0008006" key="4">
    <source>
        <dbReference type="Google" id="ProtNLM"/>
    </source>
</evidence>
<proteinExistence type="predicted"/>